<dbReference type="HAMAP" id="MF_00101">
    <property type="entry name" value="AcpS"/>
    <property type="match status" value="1"/>
</dbReference>
<reference evidence="10 11" key="1">
    <citation type="submission" date="2019-03" db="EMBL/GenBank/DDBJ databases">
        <title>Genomic Encyclopedia of Type Strains, Phase IV (KMG-IV): sequencing the most valuable type-strain genomes for metagenomic binning, comparative biology and taxonomic classification.</title>
        <authorList>
            <person name="Goeker M."/>
        </authorList>
    </citation>
    <scope>NUCLEOTIDE SEQUENCE [LARGE SCALE GENOMIC DNA]</scope>
    <source>
        <strain evidence="10 11">DSM 100055</strain>
    </source>
</reference>
<keyword evidence="4 8" id="KW-0276">Fatty acid metabolism</keyword>
<keyword evidence="7 8" id="KW-0275">Fatty acid biosynthesis</keyword>
<comment type="catalytic activity">
    <reaction evidence="8">
        <text>apo-[ACP] + CoA = holo-[ACP] + adenosine 3',5'-bisphosphate + H(+)</text>
        <dbReference type="Rhea" id="RHEA:12068"/>
        <dbReference type="Rhea" id="RHEA-COMP:9685"/>
        <dbReference type="Rhea" id="RHEA-COMP:9690"/>
        <dbReference type="ChEBI" id="CHEBI:15378"/>
        <dbReference type="ChEBI" id="CHEBI:29999"/>
        <dbReference type="ChEBI" id="CHEBI:57287"/>
        <dbReference type="ChEBI" id="CHEBI:58343"/>
        <dbReference type="ChEBI" id="CHEBI:64479"/>
        <dbReference type="EC" id="2.7.8.7"/>
    </reaction>
</comment>
<dbReference type="AlphaFoldDB" id="A0AA46DZ56"/>
<comment type="similarity">
    <text evidence="8">Belongs to the P-Pant transferase superfamily. AcpS family.</text>
</comment>
<dbReference type="GO" id="GO:0000287">
    <property type="term" value="F:magnesium ion binding"/>
    <property type="evidence" value="ECO:0007669"/>
    <property type="project" value="UniProtKB-UniRule"/>
</dbReference>
<keyword evidence="1 8" id="KW-0444">Lipid biosynthesis</keyword>
<evidence type="ECO:0000256" key="7">
    <source>
        <dbReference type="ARBA" id="ARBA00023160"/>
    </source>
</evidence>
<dbReference type="GO" id="GO:0005737">
    <property type="term" value="C:cytoplasm"/>
    <property type="evidence" value="ECO:0007669"/>
    <property type="project" value="UniProtKB-SubCell"/>
</dbReference>
<organism evidence="10 11">
    <name type="scientific">Hypnocyclicus thermotrophus</name>
    <dbReference type="NCBI Taxonomy" id="1627895"/>
    <lineage>
        <taxon>Bacteria</taxon>
        <taxon>Fusobacteriati</taxon>
        <taxon>Fusobacteriota</taxon>
        <taxon>Fusobacteriia</taxon>
        <taxon>Fusobacteriales</taxon>
        <taxon>Fusobacteriaceae</taxon>
        <taxon>Hypnocyclicus</taxon>
    </lineage>
</organism>
<evidence type="ECO:0000259" key="9">
    <source>
        <dbReference type="Pfam" id="PF01648"/>
    </source>
</evidence>
<comment type="caution">
    <text evidence="10">The sequence shown here is derived from an EMBL/GenBank/DDBJ whole genome shotgun (WGS) entry which is preliminary data.</text>
</comment>
<evidence type="ECO:0000256" key="2">
    <source>
        <dbReference type="ARBA" id="ARBA00022679"/>
    </source>
</evidence>
<evidence type="ECO:0000313" key="10">
    <source>
        <dbReference type="EMBL" id="TDT70585.1"/>
    </source>
</evidence>
<keyword evidence="5 8" id="KW-0460">Magnesium</keyword>
<proteinExistence type="inferred from homology"/>
<keyword evidence="3 8" id="KW-0479">Metal-binding</keyword>
<feature type="binding site" evidence="8">
    <location>
        <position position="57"/>
    </location>
    <ligand>
        <name>Mg(2+)</name>
        <dbReference type="ChEBI" id="CHEBI:18420"/>
    </ligand>
</feature>
<name>A0AA46DZ56_9FUSO</name>
<dbReference type="InterPro" id="IPR004568">
    <property type="entry name" value="Ppantetheine-prot_Trfase_dom"/>
</dbReference>
<comment type="subcellular location">
    <subcellularLocation>
        <location evidence="8">Cytoplasm</location>
    </subcellularLocation>
</comment>
<evidence type="ECO:0000256" key="8">
    <source>
        <dbReference type="HAMAP-Rule" id="MF_00101"/>
    </source>
</evidence>
<feature type="binding site" evidence="8">
    <location>
        <position position="9"/>
    </location>
    <ligand>
        <name>Mg(2+)</name>
        <dbReference type="ChEBI" id="CHEBI:18420"/>
    </ligand>
</feature>
<dbReference type="InterPro" id="IPR037143">
    <property type="entry name" value="4-PPantetheinyl_Trfase_dom_sf"/>
</dbReference>
<sequence length="122" mass="13803">MKILGIGNDIIEIERVEKAIKRTKKFKEKVFSEKEIEIVEKKSSPFASYAGRFAAKESVAKAFGTGIKFSLTDIEILNDKLGKPYVNLRNKLKEKYDNIDIMITISHNRKVAIATAIVISKE</sequence>
<evidence type="ECO:0000256" key="4">
    <source>
        <dbReference type="ARBA" id="ARBA00022832"/>
    </source>
</evidence>
<accession>A0AA46DZ56</accession>
<feature type="domain" description="4'-phosphopantetheinyl transferase" evidence="9">
    <location>
        <begin position="5"/>
        <end position="93"/>
    </location>
</feature>
<dbReference type="RefSeq" id="WP_134113020.1">
    <property type="nucleotide sequence ID" value="NZ_SOBG01000004.1"/>
</dbReference>
<dbReference type="NCBIfam" id="TIGR00556">
    <property type="entry name" value="pantethn_trn"/>
    <property type="match status" value="1"/>
</dbReference>
<comment type="function">
    <text evidence="8">Transfers the 4'-phosphopantetheine moiety from coenzyme A to a Ser of acyl-carrier-protein.</text>
</comment>
<dbReference type="EMBL" id="SOBG01000004">
    <property type="protein sequence ID" value="TDT70585.1"/>
    <property type="molecule type" value="Genomic_DNA"/>
</dbReference>
<protein>
    <recommendedName>
        <fullName evidence="8">Holo-[acyl-carrier-protein] synthase</fullName>
        <shortName evidence="8">Holo-ACP synthase</shortName>
        <ecNumber evidence="8">2.7.8.7</ecNumber>
    </recommendedName>
    <alternativeName>
        <fullName evidence="8">4'-phosphopantetheinyl transferase AcpS</fullName>
    </alternativeName>
</protein>
<dbReference type="GO" id="GO:0008897">
    <property type="term" value="F:holo-[acyl-carrier-protein] synthase activity"/>
    <property type="evidence" value="ECO:0007669"/>
    <property type="project" value="UniProtKB-UniRule"/>
</dbReference>
<evidence type="ECO:0000256" key="6">
    <source>
        <dbReference type="ARBA" id="ARBA00023098"/>
    </source>
</evidence>
<dbReference type="Gene3D" id="3.90.470.20">
    <property type="entry name" value="4'-phosphopantetheinyl transferase domain"/>
    <property type="match status" value="1"/>
</dbReference>
<dbReference type="SUPFAM" id="SSF56214">
    <property type="entry name" value="4'-phosphopantetheinyl transferase"/>
    <property type="match status" value="1"/>
</dbReference>
<dbReference type="Proteomes" id="UP000294678">
    <property type="component" value="Unassembled WGS sequence"/>
</dbReference>
<dbReference type="Pfam" id="PF01648">
    <property type="entry name" value="ACPS"/>
    <property type="match status" value="1"/>
</dbReference>
<gene>
    <name evidence="8" type="primary">acpS</name>
    <name evidence="10" type="ORF">EV215_1135</name>
</gene>
<evidence type="ECO:0000313" key="11">
    <source>
        <dbReference type="Proteomes" id="UP000294678"/>
    </source>
</evidence>
<dbReference type="NCBIfam" id="TIGR00516">
    <property type="entry name" value="acpS"/>
    <property type="match status" value="1"/>
</dbReference>
<keyword evidence="6 8" id="KW-0443">Lipid metabolism</keyword>
<keyword evidence="2 8" id="KW-0808">Transferase</keyword>
<dbReference type="EC" id="2.7.8.7" evidence="8"/>
<evidence type="ECO:0000256" key="1">
    <source>
        <dbReference type="ARBA" id="ARBA00022516"/>
    </source>
</evidence>
<keyword evidence="11" id="KW-1185">Reference proteome</keyword>
<evidence type="ECO:0000256" key="5">
    <source>
        <dbReference type="ARBA" id="ARBA00022842"/>
    </source>
</evidence>
<comment type="cofactor">
    <cofactor evidence="8">
        <name>Mg(2+)</name>
        <dbReference type="ChEBI" id="CHEBI:18420"/>
    </cofactor>
</comment>
<keyword evidence="8" id="KW-0963">Cytoplasm</keyword>
<dbReference type="GO" id="GO:0006633">
    <property type="term" value="P:fatty acid biosynthetic process"/>
    <property type="evidence" value="ECO:0007669"/>
    <property type="project" value="UniProtKB-UniRule"/>
</dbReference>
<dbReference type="InterPro" id="IPR002582">
    <property type="entry name" value="ACPS"/>
</dbReference>
<dbReference type="InterPro" id="IPR008278">
    <property type="entry name" value="4-PPantetheinyl_Trfase_dom"/>
</dbReference>
<evidence type="ECO:0000256" key="3">
    <source>
        <dbReference type="ARBA" id="ARBA00022723"/>
    </source>
</evidence>